<reference evidence="3" key="1">
    <citation type="submission" date="2017-10" db="EMBL/GenBank/DDBJ databases">
        <title>Rapid genome shrinkage in a self-fertile nematode reveals novel sperm competition proteins.</title>
        <authorList>
            <person name="Yin D."/>
            <person name="Schwarz E.M."/>
            <person name="Thomas C.G."/>
            <person name="Felde R.L."/>
            <person name="Korf I.F."/>
            <person name="Cutter A.D."/>
            <person name="Schartner C.M."/>
            <person name="Ralston E.J."/>
            <person name="Meyer B.J."/>
            <person name="Haag E.S."/>
        </authorList>
    </citation>
    <scope>NUCLEOTIDE SEQUENCE [LARGE SCALE GENOMIC DNA]</scope>
    <source>
        <strain evidence="3">JU1422</strain>
    </source>
</reference>
<dbReference type="AlphaFoldDB" id="A0A2G5VT76"/>
<evidence type="ECO:0000256" key="1">
    <source>
        <dbReference type="SAM" id="MobiDB-lite"/>
    </source>
</evidence>
<gene>
    <name evidence="2" type="primary">Cnig_chr_I.g3876</name>
    <name evidence="2" type="ORF">B9Z55_003876</name>
</gene>
<accession>A0A2G5VT76</accession>
<dbReference type="Proteomes" id="UP000230233">
    <property type="component" value="Chromosome I"/>
</dbReference>
<name>A0A2G5VT76_9PELO</name>
<sequence>MSIIPKSSAKLRKEKDVRKLARTFDKPLLGSAMTLRIRKSSSKDTSMWFQHSPSRTDNNNKFNKHGSIKSPAEVQQNSAEASATKLKIHRSEVMWSRFRSFTKSKQR</sequence>
<protein>
    <submittedName>
        <fullName evidence="2">Uncharacterized protein</fullName>
    </submittedName>
</protein>
<dbReference type="EMBL" id="PDUG01000001">
    <property type="protein sequence ID" value="PIC54756.1"/>
    <property type="molecule type" value="Genomic_DNA"/>
</dbReference>
<comment type="caution">
    <text evidence="2">The sequence shown here is derived from an EMBL/GenBank/DDBJ whole genome shotgun (WGS) entry which is preliminary data.</text>
</comment>
<organism evidence="2 3">
    <name type="scientific">Caenorhabditis nigoni</name>
    <dbReference type="NCBI Taxonomy" id="1611254"/>
    <lineage>
        <taxon>Eukaryota</taxon>
        <taxon>Metazoa</taxon>
        <taxon>Ecdysozoa</taxon>
        <taxon>Nematoda</taxon>
        <taxon>Chromadorea</taxon>
        <taxon>Rhabditida</taxon>
        <taxon>Rhabditina</taxon>
        <taxon>Rhabditomorpha</taxon>
        <taxon>Rhabditoidea</taxon>
        <taxon>Rhabditidae</taxon>
        <taxon>Peloderinae</taxon>
        <taxon>Caenorhabditis</taxon>
    </lineage>
</organism>
<keyword evidence="3" id="KW-1185">Reference proteome</keyword>
<evidence type="ECO:0000313" key="3">
    <source>
        <dbReference type="Proteomes" id="UP000230233"/>
    </source>
</evidence>
<evidence type="ECO:0000313" key="2">
    <source>
        <dbReference type="EMBL" id="PIC54756.1"/>
    </source>
</evidence>
<feature type="compositionally biased region" description="Polar residues" evidence="1">
    <location>
        <begin position="43"/>
        <end position="61"/>
    </location>
</feature>
<feature type="region of interest" description="Disordered" evidence="1">
    <location>
        <begin position="42"/>
        <end position="83"/>
    </location>
</feature>
<proteinExistence type="predicted"/>